<organism evidence="1 2">
    <name type="scientific">Niastella soli</name>
    <dbReference type="NCBI Taxonomy" id="2821487"/>
    <lineage>
        <taxon>Bacteria</taxon>
        <taxon>Pseudomonadati</taxon>
        <taxon>Bacteroidota</taxon>
        <taxon>Chitinophagia</taxon>
        <taxon>Chitinophagales</taxon>
        <taxon>Chitinophagaceae</taxon>
        <taxon>Niastella</taxon>
    </lineage>
</organism>
<reference evidence="1 2" key="1">
    <citation type="submission" date="2021-03" db="EMBL/GenBank/DDBJ databases">
        <title>Assistant Professor.</title>
        <authorList>
            <person name="Huq M.A."/>
        </authorList>
    </citation>
    <scope>NUCLEOTIDE SEQUENCE [LARGE SCALE GENOMIC DNA]</scope>
    <source>
        <strain evidence="1 2">MAH-29</strain>
    </source>
</reference>
<evidence type="ECO:0000313" key="1">
    <source>
        <dbReference type="EMBL" id="MBO9199924.1"/>
    </source>
</evidence>
<protein>
    <submittedName>
        <fullName evidence="1">Uncharacterized protein</fullName>
    </submittedName>
</protein>
<sequence>MLRQLFKPAWAVVLIIIILLLQAFTSKAGGEVFEIYLNNKLILQQAVYKPFTLQSLQLDKSNINDELVIYYHHCGQPGKGRSIAIKDEKGTIIREWKFADGDGRAGMRIPVKELLQLDKNYAHANLSIFYMSQQLPKGRALSALQLNGRSTTWNSERDYWPAWAVRFS</sequence>
<dbReference type="Proteomes" id="UP000677244">
    <property type="component" value="Unassembled WGS sequence"/>
</dbReference>
<gene>
    <name evidence="1" type="ORF">J7I42_06585</name>
</gene>
<dbReference type="EMBL" id="JAGHKO010000001">
    <property type="protein sequence ID" value="MBO9199924.1"/>
    <property type="molecule type" value="Genomic_DNA"/>
</dbReference>
<accession>A0ABS3YPV8</accession>
<name>A0ABS3YPV8_9BACT</name>
<comment type="caution">
    <text evidence="1">The sequence shown here is derived from an EMBL/GenBank/DDBJ whole genome shotgun (WGS) entry which is preliminary data.</text>
</comment>
<proteinExistence type="predicted"/>
<keyword evidence="2" id="KW-1185">Reference proteome</keyword>
<dbReference type="RefSeq" id="WP_209137977.1">
    <property type="nucleotide sequence ID" value="NZ_JAGHKO010000001.1"/>
</dbReference>
<evidence type="ECO:0000313" key="2">
    <source>
        <dbReference type="Proteomes" id="UP000677244"/>
    </source>
</evidence>